<keyword evidence="3" id="KW-1185">Reference proteome</keyword>
<keyword evidence="1" id="KW-0812">Transmembrane</keyword>
<evidence type="ECO:0000313" key="3">
    <source>
        <dbReference type="Proteomes" id="UP000008068"/>
    </source>
</evidence>
<feature type="transmembrane region" description="Helical" evidence="1">
    <location>
        <begin position="42"/>
        <end position="61"/>
    </location>
</feature>
<protein>
    <submittedName>
        <fullName evidence="2">Uncharacterized protein</fullName>
    </submittedName>
</protein>
<organism evidence="3">
    <name type="scientific">Caenorhabditis brenneri</name>
    <name type="common">Nematode worm</name>
    <dbReference type="NCBI Taxonomy" id="135651"/>
    <lineage>
        <taxon>Eukaryota</taxon>
        <taxon>Metazoa</taxon>
        <taxon>Ecdysozoa</taxon>
        <taxon>Nematoda</taxon>
        <taxon>Chromadorea</taxon>
        <taxon>Rhabditida</taxon>
        <taxon>Rhabditina</taxon>
        <taxon>Rhabditomorpha</taxon>
        <taxon>Rhabditoidea</taxon>
        <taxon>Rhabditidae</taxon>
        <taxon>Peloderinae</taxon>
        <taxon>Caenorhabditis</taxon>
    </lineage>
</organism>
<dbReference type="eggNOG" id="ENOG502TJFH">
    <property type="taxonomic scope" value="Eukaryota"/>
</dbReference>
<reference evidence="3" key="1">
    <citation type="submission" date="2011-07" db="EMBL/GenBank/DDBJ databases">
        <authorList>
            <consortium name="Caenorhabditis brenneri Sequencing and Analysis Consortium"/>
            <person name="Wilson R.K."/>
        </authorList>
    </citation>
    <scope>NUCLEOTIDE SEQUENCE [LARGE SCALE GENOMIC DNA]</scope>
    <source>
        <strain evidence="3">PB2801</strain>
    </source>
</reference>
<keyword evidence="1" id="KW-1133">Transmembrane helix</keyword>
<keyword evidence="1" id="KW-0472">Membrane</keyword>
<dbReference type="PANTHER" id="PTHR45907:SF5">
    <property type="entry name" value="SERPENTINE RECEPTOR, CLASS J"/>
    <property type="match status" value="1"/>
</dbReference>
<evidence type="ECO:0000256" key="1">
    <source>
        <dbReference type="SAM" id="Phobius"/>
    </source>
</evidence>
<dbReference type="STRING" id="135651.G0NMT5"/>
<dbReference type="Proteomes" id="UP000008068">
    <property type="component" value="Unassembled WGS sequence"/>
</dbReference>
<dbReference type="Pfam" id="PF10319">
    <property type="entry name" value="7TM_GPCR_Srj"/>
    <property type="match status" value="1"/>
</dbReference>
<dbReference type="HOGENOM" id="CLU_036335_0_1_1"/>
<proteinExistence type="predicted"/>
<dbReference type="InParanoid" id="G0NMT5"/>
<accession>G0NMT5</accession>
<feature type="transmembrane region" description="Helical" evidence="1">
    <location>
        <begin position="133"/>
        <end position="159"/>
    </location>
</feature>
<gene>
    <name evidence="2" type="ORF">CAEBREN_17374</name>
</gene>
<dbReference type="InterPro" id="IPR019423">
    <property type="entry name" value="7TM_GPCR_serpentine_rcpt_Srj"/>
</dbReference>
<dbReference type="OrthoDB" id="5788320at2759"/>
<sequence>MYINWAHHYVPKFSGTCSVLINSLFIYIVHDNKKIKLGDYRFLLIFFALYNFTSTAVDLLVPSCVLDYNYGFSFFIVDGVFEKAAYLFANADEERRNYMAPKFRETFEQDIQELNIVICQYDDASPEVIRNSWIATSIATMISVYSVIVCLIFGTLIIVKLQKGDLSMSEKTKHLQKQNN</sequence>
<dbReference type="AlphaFoldDB" id="G0NMT5"/>
<name>G0NMT5_CAEBE</name>
<feature type="transmembrane region" description="Helical" evidence="1">
    <location>
        <begin position="12"/>
        <end position="30"/>
    </location>
</feature>
<evidence type="ECO:0000313" key="2">
    <source>
        <dbReference type="EMBL" id="EGT34320.1"/>
    </source>
</evidence>
<dbReference type="PANTHER" id="PTHR45907">
    <property type="entry name" value="SERPENTINE RECEPTOR, CLASS J"/>
    <property type="match status" value="1"/>
</dbReference>
<dbReference type="EMBL" id="GL379912">
    <property type="protein sequence ID" value="EGT34320.1"/>
    <property type="molecule type" value="Genomic_DNA"/>
</dbReference>